<evidence type="ECO:0000256" key="1">
    <source>
        <dbReference type="ARBA" id="ARBA00022723"/>
    </source>
</evidence>
<dbReference type="Gene3D" id="2.170.270.10">
    <property type="entry name" value="SET domain"/>
    <property type="match status" value="1"/>
</dbReference>
<dbReference type="OrthoDB" id="5945798at2759"/>
<gene>
    <name evidence="7" type="ORF">DAEQUDRAFT_715888</name>
</gene>
<organism evidence="7 8">
    <name type="scientific">Daedalea quercina L-15889</name>
    <dbReference type="NCBI Taxonomy" id="1314783"/>
    <lineage>
        <taxon>Eukaryota</taxon>
        <taxon>Fungi</taxon>
        <taxon>Dikarya</taxon>
        <taxon>Basidiomycota</taxon>
        <taxon>Agaricomycotina</taxon>
        <taxon>Agaricomycetes</taxon>
        <taxon>Polyporales</taxon>
        <taxon>Fomitopsis</taxon>
    </lineage>
</organism>
<dbReference type="PROSITE" id="PS50280">
    <property type="entry name" value="SET"/>
    <property type="match status" value="1"/>
</dbReference>
<dbReference type="InterPro" id="IPR001214">
    <property type="entry name" value="SET_dom"/>
</dbReference>
<keyword evidence="1" id="KW-0479">Metal-binding</keyword>
<keyword evidence="3" id="KW-0862">Zinc</keyword>
<dbReference type="Pfam" id="PF00856">
    <property type="entry name" value="SET"/>
    <property type="match status" value="1"/>
</dbReference>
<dbReference type="CDD" id="cd20071">
    <property type="entry name" value="SET_SMYD"/>
    <property type="match status" value="1"/>
</dbReference>
<name>A0A165MK59_9APHY</name>
<dbReference type="InterPro" id="IPR050869">
    <property type="entry name" value="H3K4_H4K5_MeTrfase"/>
</dbReference>
<proteinExistence type="predicted"/>
<evidence type="ECO:0000313" key="7">
    <source>
        <dbReference type="EMBL" id="KZT65794.1"/>
    </source>
</evidence>
<dbReference type="InterPro" id="IPR002893">
    <property type="entry name" value="Znf_MYND"/>
</dbReference>
<dbReference type="PROSITE" id="PS01360">
    <property type="entry name" value="ZF_MYND_1"/>
    <property type="match status" value="1"/>
</dbReference>
<dbReference type="Gene3D" id="6.10.140.2220">
    <property type="match status" value="1"/>
</dbReference>
<dbReference type="GO" id="GO:0008270">
    <property type="term" value="F:zinc ion binding"/>
    <property type="evidence" value="ECO:0007669"/>
    <property type="project" value="UniProtKB-KW"/>
</dbReference>
<dbReference type="Proteomes" id="UP000076727">
    <property type="component" value="Unassembled WGS sequence"/>
</dbReference>
<keyword evidence="2 4" id="KW-0863">Zinc-finger</keyword>
<evidence type="ECO:0000256" key="2">
    <source>
        <dbReference type="ARBA" id="ARBA00022771"/>
    </source>
</evidence>
<dbReference type="SUPFAM" id="SSF82199">
    <property type="entry name" value="SET domain"/>
    <property type="match status" value="2"/>
</dbReference>
<dbReference type="GO" id="GO:0005634">
    <property type="term" value="C:nucleus"/>
    <property type="evidence" value="ECO:0007669"/>
    <property type="project" value="TreeGrafter"/>
</dbReference>
<dbReference type="AlphaFoldDB" id="A0A165MK59"/>
<sequence length="446" mass="48776">MVGLDLTPAHVRLETHLTARNKAAASSSLAAGTVILVAPALSTALVQAAKGLRCDNCHRLASDVVQLRKCTGCASYWYCGRQCQSVQWKAHHRRICKHIPRFVASREYQILSSQDQVDAVLLSHLLAQAYPSSQYTLTGAEDDLLGVFKDLIKGPLTHAPALPMCLDTDPQLATVARDLYSRFGNNNFVIHSHFNSYAHGIFPLASRLFNHSCAPNAATKYVITPFEPVRMEVVALRDIAEGEEVTIPYLDPALPVEIRRQALQLNYGFSCSCLSCCATQHISAVPPPRRGSTELDDLEGRLRRYALGDAERVAELREVSSLLQKMPVELAPVLHESYLPALSEAFSRTSHEGPHKEALSTGLTLLALYALVYPVNYPQIGMHALELSKTAWNAVVTHSETSNALENDAKSYLVIAAHVLSIYGEEGDEGGPLAEISLLREMLGSS</sequence>
<keyword evidence="8" id="KW-1185">Reference proteome</keyword>
<dbReference type="Gene3D" id="1.10.220.160">
    <property type="match status" value="1"/>
</dbReference>
<reference evidence="7 8" key="1">
    <citation type="journal article" date="2016" name="Mol. Biol. Evol.">
        <title>Comparative Genomics of Early-Diverging Mushroom-Forming Fungi Provides Insights into the Origins of Lignocellulose Decay Capabilities.</title>
        <authorList>
            <person name="Nagy L.G."/>
            <person name="Riley R."/>
            <person name="Tritt A."/>
            <person name="Adam C."/>
            <person name="Daum C."/>
            <person name="Floudas D."/>
            <person name="Sun H."/>
            <person name="Yadav J.S."/>
            <person name="Pangilinan J."/>
            <person name="Larsson K.H."/>
            <person name="Matsuura K."/>
            <person name="Barry K."/>
            <person name="Labutti K."/>
            <person name="Kuo R."/>
            <person name="Ohm R.A."/>
            <person name="Bhattacharya S.S."/>
            <person name="Shirouzu T."/>
            <person name="Yoshinaga Y."/>
            <person name="Martin F.M."/>
            <person name="Grigoriev I.V."/>
            <person name="Hibbett D.S."/>
        </authorList>
    </citation>
    <scope>NUCLEOTIDE SEQUENCE [LARGE SCALE GENOMIC DNA]</scope>
    <source>
        <strain evidence="7 8">L-15889</strain>
    </source>
</reference>
<dbReference type="PANTHER" id="PTHR12197:SF251">
    <property type="entry name" value="EG:BACR7C10.4 PROTEIN"/>
    <property type="match status" value="1"/>
</dbReference>
<evidence type="ECO:0000259" key="6">
    <source>
        <dbReference type="PROSITE" id="PS50865"/>
    </source>
</evidence>
<dbReference type="PANTHER" id="PTHR12197">
    <property type="entry name" value="HISTONE-LYSINE N-METHYLTRANSFERASE SMYD"/>
    <property type="match status" value="1"/>
</dbReference>
<dbReference type="STRING" id="1314783.A0A165MK59"/>
<evidence type="ECO:0000259" key="5">
    <source>
        <dbReference type="PROSITE" id="PS50280"/>
    </source>
</evidence>
<feature type="domain" description="SET" evidence="5">
    <location>
        <begin position="143"/>
        <end position="250"/>
    </location>
</feature>
<evidence type="ECO:0000313" key="8">
    <source>
        <dbReference type="Proteomes" id="UP000076727"/>
    </source>
</evidence>
<protein>
    <submittedName>
        <fullName evidence="7">SET domain-containing protein</fullName>
    </submittedName>
</protein>
<evidence type="ECO:0000256" key="3">
    <source>
        <dbReference type="ARBA" id="ARBA00022833"/>
    </source>
</evidence>
<dbReference type="InterPro" id="IPR046341">
    <property type="entry name" value="SET_dom_sf"/>
</dbReference>
<dbReference type="Pfam" id="PF01753">
    <property type="entry name" value="zf-MYND"/>
    <property type="match status" value="1"/>
</dbReference>
<evidence type="ECO:0000256" key="4">
    <source>
        <dbReference type="PROSITE-ProRule" id="PRU00134"/>
    </source>
</evidence>
<accession>A0A165MK59</accession>
<feature type="domain" description="MYND-type" evidence="6">
    <location>
        <begin position="54"/>
        <end position="96"/>
    </location>
</feature>
<dbReference type="EMBL" id="KV429099">
    <property type="protein sequence ID" value="KZT65794.1"/>
    <property type="molecule type" value="Genomic_DNA"/>
</dbReference>
<dbReference type="PROSITE" id="PS50865">
    <property type="entry name" value="ZF_MYND_2"/>
    <property type="match status" value="1"/>
</dbReference>